<gene>
    <name evidence="2" type="ORF">F3168_04920</name>
</gene>
<evidence type="ECO:0000256" key="1">
    <source>
        <dbReference type="SAM" id="Phobius"/>
    </source>
</evidence>
<reference evidence="2 3" key="1">
    <citation type="submission" date="2019-09" db="EMBL/GenBank/DDBJ databases">
        <title>Polymorphobacter sp. isolated from a lake in China.</title>
        <authorList>
            <person name="Liu Z."/>
        </authorList>
    </citation>
    <scope>NUCLEOTIDE SEQUENCE [LARGE SCALE GENOMIC DNA]</scope>
    <source>
        <strain evidence="2 3">D40P</strain>
    </source>
</reference>
<sequence length="76" mass="8313">MLTIMSRHDTGPRGYRKAVCAFCWQSAASTPHDRTMGHYSASHVIVLLISILMWVGAAAAIVVAGRKMGLFGRRPK</sequence>
<organism evidence="2 3">
    <name type="scientific">Sandarakinorhabdus fusca</name>
    <dbReference type="NCBI Taxonomy" id="1439888"/>
    <lineage>
        <taxon>Bacteria</taxon>
        <taxon>Pseudomonadati</taxon>
        <taxon>Pseudomonadota</taxon>
        <taxon>Alphaproteobacteria</taxon>
        <taxon>Sphingomonadales</taxon>
        <taxon>Sphingosinicellaceae</taxon>
        <taxon>Sandarakinorhabdus</taxon>
    </lineage>
</organism>
<dbReference type="Proteomes" id="UP000481327">
    <property type="component" value="Unassembled WGS sequence"/>
</dbReference>
<keyword evidence="3" id="KW-1185">Reference proteome</keyword>
<evidence type="ECO:0000313" key="3">
    <source>
        <dbReference type="Proteomes" id="UP000481327"/>
    </source>
</evidence>
<keyword evidence="1" id="KW-0472">Membrane</keyword>
<dbReference type="AlphaFoldDB" id="A0A7C9KHM7"/>
<name>A0A7C9KHM7_9SPHN</name>
<feature type="transmembrane region" description="Helical" evidence="1">
    <location>
        <begin position="44"/>
        <end position="64"/>
    </location>
</feature>
<accession>A0A7C9KHM7</accession>
<keyword evidence="1" id="KW-0812">Transmembrane</keyword>
<evidence type="ECO:0000313" key="2">
    <source>
        <dbReference type="EMBL" id="MQT16601.1"/>
    </source>
</evidence>
<protein>
    <submittedName>
        <fullName evidence="2">Uncharacterized protein</fullName>
    </submittedName>
</protein>
<comment type="caution">
    <text evidence="2">The sequence shown here is derived from an EMBL/GenBank/DDBJ whole genome shotgun (WGS) entry which is preliminary data.</text>
</comment>
<keyword evidence="1" id="KW-1133">Transmembrane helix</keyword>
<dbReference type="EMBL" id="WIOL01000001">
    <property type="protein sequence ID" value="MQT16601.1"/>
    <property type="molecule type" value="Genomic_DNA"/>
</dbReference>
<dbReference type="RefSeq" id="WP_152576981.1">
    <property type="nucleotide sequence ID" value="NZ_JAATJI010000001.1"/>
</dbReference>
<proteinExistence type="predicted"/>